<dbReference type="InterPro" id="IPR050121">
    <property type="entry name" value="Cytochrome_P450_monoxygenase"/>
</dbReference>
<dbReference type="InterPro" id="IPR036396">
    <property type="entry name" value="Cyt_P450_sf"/>
</dbReference>
<evidence type="ECO:0000256" key="1">
    <source>
        <dbReference type="ARBA" id="ARBA00001971"/>
    </source>
</evidence>
<keyword evidence="8" id="KW-1133">Transmembrane helix</keyword>
<comment type="caution">
    <text evidence="9">The sequence shown here is derived from an EMBL/GenBank/DDBJ whole genome shotgun (WGS) entry which is preliminary data.</text>
</comment>
<feature type="transmembrane region" description="Helical" evidence="8">
    <location>
        <begin position="71"/>
        <end position="92"/>
    </location>
</feature>
<dbReference type="Gene3D" id="1.10.630.10">
    <property type="entry name" value="Cytochrome P450"/>
    <property type="match status" value="1"/>
</dbReference>
<evidence type="ECO:0000256" key="4">
    <source>
        <dbReference type="ARBA" id="ARBA00022723"/>
    </source>
</evidence>
<keyword evidence="8" id="KW-0812">Transmembrane</keyword>
<keyword evidence="10" id="KW-1185">Reference proteome</keyword>
<feature type="transmembrane region" description="Helical" evidence="8">
    <location>
        <begin position="47"/>
        <end position="65"/>
    </location>
</feature>
<reference evidence="9 10" key="1">
    <citation type="submission" date="2024-01" db="EMBL/GenBank/DDBJ databases">
        <title>Complete genome of Cladobotryum mycophilum ATHUM6906.</title>
        <authorList>
            <person name="Christinaki A.C."/>
            <person name="Myridakis A.I."/>
            <person name="Kouvelis V.N."/>
        </authorList>
    </citation>
    <scope>NUCLEOTIDE SEQUENCE [LARGE SCALE GENOMIC DNA]</scope>
    <source>
        <strain evidence="9 10">ATHUM6906</strain>
    </source>
</reference>
<dbReference type="Pfam" id="PF00067">
    <property type="entry name" value="p450"/>
    <property type="match status" value="1"/>
</dbReference>
<dbReference type="GO" id="GO:0004497">
    <property type="term" value="F:monooxygenase activity"/>
    <property type="evidence" value="ECO:0007669"/>
    <property type="project" value="UniProtKB-KW"/>
</dbReference>
<dbReference type="InterPro" id="IPR001128">
    <property type="entry name" value="Cyt_P450"/>
</dbReference>
<dbReference type="EMBL" id="JAVFKD010000013">
    <property type="protein sequence ID" value="KAK5991698.1"/>
    <property type="molecule type" value="Genomic_DNA"/>
</dbReference>
<evidence type="ECO:0000313" key="10">
    <source>
        <dbReference type="Proteomes" id="UP001338125"/>
    </source>
</evidence>
<dbReference type="PANTHER" id="PTHR24305">
    <property type="entry name" value="CYTOCHROME P450"/>
    <property type="match status" value="1"/>
</dbReference>
<comment type="cofactor">
    <cofactor evidence="1">
        <name>heme</name>
        <dbReference type="ChEBI" id="CHEBI:30413"/>
    </cofactor>
</comment>
<organism evidence="9 10">
    <name type="scientific">Cladobotryum mycophilum</name>
    <dbReference type="NCBI Taxonomy" id="491253"/>
    <lineage>
        <taxon>Eukaryota</taxon>
        <taxon>Fungi</taxon>
        <taxon>Dikarya</taxon>
        <taxon>Ascomycota</taxon>
        <taxon>Pezizomycotina</taxon>
        <taxon>Sordariomycetes</taxon>
        <taxon>Hypocreomycetidae</taxon>
        <taxon>Hypocreales</taxon>
        <taxon>Hypocreaceae</taxon>
        <taxon>Cladobotryum</taxon>
    </lineage>
</organism>
<keyword evidence="8" id="KW-0472">Membrane</keyword>
<proteinExistence type="inferred from homology"/>
<evidence type="ECO:0000313" key="9">
    <source>
        <dbReference type="EMBL" id="KAK5991698.1"/>
    </source>
</evidence>
<keyword evidence="3" id="KW-0349">Heme</keyword>
<feature type="transmembrane region" description="Helical" evidence="8">
    <location>
        <begin position="15"/>
        <end position="35"/>
    </location>
</feature>
<evidence type="ECO:0000256" key="6">
    <source>
        <dbReference type="ARBA" id="ARBA00023004"/>
    </source>
</evidence>
<evidence type="ECO:0000256" key="5">
    <source>
        <dbReference type="ARBA" id="ARBA00023002"/>
    </source>
</evidence>
<evidence type="ECO:0000256" key="3">
    <source>
        <dbReference type="ARBA" id="ARBA00022617"/>
    </source>
</evidence>
<name>A0ABR0SHS4_9HYPO</name>
<evidence type="ECO:0000256" key="7">
    <source>
        <dbReference type="ARBA" id="ARBA00023033"/>
    </source>
</evidence>
<keyword evidence="7 9" id="KW-0503">Monooxygenase</keyword>
<protein>
    <submittedName>
        <fullName evidence="9">Cytochrome P450 monooxygenase orf5</fullName>
    </submittedName>
</protein>
<comment type="similarity">
    <text evidence="2">Belongs to the cytochrome P450 family.</text>
</comment>
<sequence length="557" mass="63154">MAPHLFYGIVERASLGEQCLVGVTIGVLAHLLYFIHGHKVIQTPRIVAAHLLSSWAILALFISSLGPLRGALAAASVSSCYLLGLFTSMSIYRVFFHRLSRFPGPFAAKVTKLYGPWIARNKDMHIQHQKLHEKYGDIVRIGPNELLILSLDAQQKVHGAHSKCSKRRTMYEVIHYNGALNLDSIMDRDEHRWRRQVWDKAIGTRSLETYEVYAREVMHEWLDKLQSLQGKPINTSLYSTLIPFENMGRMGFSTKFDSIAAGKEDPMLHLIEVMFASLGQLGQMTWPVVLLTALGANADYVSFERLACNLTDERAKKGDDTHEDIMKYFLEDLHSEKPRAFHTDDILYSDAQAIMVGGTDTIASALSFIFYYLARDSEVRQKLREELTPLLGKTKPGEFSNIDLGETRAPYLNSLINETMRMHNPSCSNGMRYTPPEGIEVDGVHIPGNVAMVLPIYAMQRSDRYFREANEFIPERWTTRPDLIIDKRAYHPFLLGPFNCVGRRLALIVMRFALAYTVLNYDFEFAPGEDGTALHLQAANQLILKAGPLKCVFHKRE</sequence>
<dbReference type="PRINTS" id="PR00385">
    <property type="entry name" value="P450"/>
</dbReference>
<dbReference type="SUPFAM" id="SSF48264">
    <property type="entry name" value="Cytochrome P450"/>
    <property type="match status" value="1"/>
</dbReference>
<keyword evidence="5" id="KW-0560">Oxidoreductase</keyword>
<keyword evidence="6" id="KW-0408">Iron</keyword>
<dbReference type="PANTHER" id="PTHR24305:SF187">
    <property type="entry name" value="P450, PUTATIVE (EUROFUNG)-RELATED"/>
    <property type="match status" value="1"/>
</dbReference>
<evidence type="ECO:0000256" key="8">
    <source>
        <dbReference type="SAM" id="Phobius"/>
    </source>
</evidence>
<dbReference type="PRINTS" id="PR00463">
    <property type="entry name" value="EP450I"/>
</dbReference>
<dbReference type="Proteomes" id="UP001338125">
    <property type="component" value="Unassembled WGS sequence"/>
</dbReference>
<gene>
    <name evidence="9" type="ORF">PT974_07731</name>
</gene>
<accession>A0ABR0SHS4</accession>
<keyword evidence="4" id="KW-0479">Metal-binding</keyword>
<evidence type="ECO:0000256" key="2">
    <source>
        <dbReference type="ARBA" id="ARBA00010617"/>
    </source>
</evidence>
<dbReference type="InterPro" id="IPR002401">
    <property type="entry name" value="Cyt_P450_E_grp-I"/>
</dbReference>